<organism evidence="1 2">
    <name type="scientific">Thalictrum thalictroides</name>
    <name type="common">Rue-anemone</name>
    <name type="synonym">Anemone thalictroides</name>
    <dbReference type="NCBI Taxonomy" id="46969"/>
    <lineage>
        <taxon>Eukaryota</taxon>
        <taxon>Viridiplantae</taxon>
        <taxon>Streptophyta</taxon>
        <taxon>Embryophyta</taxon>
        <taxon>Tracheophyta</taxon>
        <taxon>Spermatophyta</taxon>
        <taxon>Magnoliopsida</taxon>
        <taxon>Ranunculales</taxon>
        <taxon>Ranunculaceae</taxon>
        <taxon>Thalictroideae</taxon>
        <taxon>Thalictrum</taxon>
    </lineage>
</organism>
<dbReference type="AlphaFoldDB" id="A0A7J6XD05"/>
<name>A0A7J6XD05_THATH</name>
<protein>
    <submittedName>
        <fullName evidence="1">Uncharacterized protein</fullName>
    </submittedName>
</protein>
<evidence type="ECO:0000313" key="2">
    <source>
        <dbReference type="Proteomes" id="UP000554482"/>
    </source>
</evidence>
<comment type="caution">
    <text evidence="1">The sequence shown here is derived from an EMBL/GenBank/DDBJ whole genome shotgun (WGS) entry which is preliminary data.</text>
</comment>
<dbReference type="EMBL" id="JABWDY010001099">
    <property type="protein sequence ID" value="KAF5207686.1"/>
    <property type="molecule type" value="Genomic_DNA"/>
</dbReference>
<accession>A0A7J6XD05</accession>
<reference evidence="1 2" key="1">
    <citation type="submission" date="2020-06" db="EMBL/GenBank/DDBJ databases">
        <title>Transcriptomic and genomic resources for Thalictrum thalictroides and T. hernandezii: Facilitating candidate gene discovery in an emerging model plant lineage.</title>
        <authorList>
            <person name="Arias T."/>
            <person name="Riano-Pachon D.M."/>
            <person name="Di Stilio V.S."/>
        </authorList>
    </citation>
    <scope>NUCLEOTIDE SEQUENCE [LARGE SCALE GENOMIC DNA]</scope>
    <source>
        <strain evidence="2">cv. WT478/WT964</strain>
        <tissue evidence="1">Leaves</tissue>
    </source>
</reference>
<dbReference type="Proteomes" id="UP000554482">
    <property type="component" value="Unassembled WGS sequence"/>
</dbReference>
<proteinExistence type="predicted"/>
<gene>
    <name evidence="1" type="ORF">FRX31_002732</name>
</gene>
<evidence type="ECO:0000313" key="1">
    <source>
        <dbReference type="EMBL" id="KAF5207686.1"/>
    </source>
</evidence>
<sequence length="102" mass="11622">MNPERVKEVQNQERNYFGLLTEFWIRKHSFFATSGVQFLLSNTTVAASLQLPITIHLKEGVLAPESRTLIVPFTTAQQMPAKYGNVQNASLEYGKEIHKEEN</sequence>
<keyword evidence="2" id="KW-1185">Reference proteome</keyword>